<sequence>MAKYRKKPVVVEAEQWFPGKHIDGVNPGGDIVFDGLKKWVEPNGKYYISTLEGDMEVSPGDYIITGVKGEKYPCKPDIFEATYEKVEQKH</sequence>
<protein>
    <submittedName>
        <fullName evidence="1">PGDYG domain-containing protein</fullName>
    </submittedName>
</protein>
<dbReference type="RefSeq" id="WP_347437504.1">
    <property type="nucleotide sequence ID" value="NZ_CP089291.1"/>
</dbReference>
<organism evidence="1 2">
    <name type="scientific">Fodinisporobacter ferrooxydans</name>
    <dbReference type="NCBI Taxonomy" id="2901836"/>
    <lineage>
        <taxon>Bacteria</taxon>
        <taxon>Bacillati</taxon>
        <taxon>Bacillota</taxon>
        <taxon>Bacilli</taxon>
        <taxon>Bacillales</taxon>
        <taxon>Alicyclobacillaceae</taxon>
        <taxon>Fodinisporobacter</taxon>
    </lineage>
</organism>
<gene>
    <name evidence="1" type="ORF">LSG31_00535</name>
</gene>
<keyword evidence="2" id="KW-1185">Reference proteome</keyword>
<proteinExistence type="predicted"/>
<accession>A0ABY4CJW3</accession>
<reference evidence="1" key="1">
    <citation type="submission" date="2021-12" db="EMBL/GenBank/DDBJ databases">
        <title>Alicyclobacillaceae gen. nov., sp. nov., isolated from chalcocite enrichment system.</title>
        <authorList>
            <person name="Jiang Z."/>
        </authorList>
    </citation>
    <scope>NUCLEOTIDE SEQUENCE</scope>
    <source>
        <strain evidence="1">MYW30-H2</strain>
    </source>
</reference>
<name>A0ABY4CJW3_9BACL</name>
<evidence type="ECO:0000313" key="1">
    <source>
        <dbReference type="EMBL" id="UOF90805.1"/>
    </source>
</evidence>
<dbReference type="EMBL" id="CP089291">
    <property type="protein sequence ID" value="UOF90805.1"/>
    <property type="molecule type" value="Genomic_DNA"/>
</dbReference>
<dbReference type="Proteomes" id="UP000830167">
    <property type="component" value="Chromosome"/>
</dbReference>
<evidence type="ECO:0000313" key="2">
    <source>
        <dbReference type="Proteomes" id="UP000830167"/>
    </source>
</evidence>